<dbReference type="InterPro" id="IPR036852">
    <property type="entry name" value="Peptidase_S8/S53_dom_sf"/>
</dbReference>
<organism evidence="11 12">
    <name type="scientific">Cohnella luojiensis</name>
    <dbReference type="NCBI Taxonomy" id="652876"/>
    <lineage>
        <taxon>Bacteria</taxon>
        <taxon>Bacillati</taxon>
        <taxon>Bacillota</taxon>
        <taxon>Bacilli</taxon>
        <taxon>Bacillales</taxon>
        <taxon>Paenibacillaceae</taxon>
        <taxon>Cohnella</taxon>
    </lineage>
</organism>
<dbReference type="EMBL" id="SOMN01000045">
    <property type="protein sequence ID" value="TFE22572.1"/>
    <property type="molecule type" value="Genomic_DNA"/>
</dbReference>
<name>A0A4Y8LT14_9BACL</name>
<sequence>MGNPNLKKSLLNKSISLFTAVVLLGSLLSQSISAADSPSQASSSPIDKAKLHSLIRESILQSSPDNFELAANNDETLIAEDINTSSAEDINVIIQLSKQPAAVGRYAAKLGDLALAAEATEQIVQTEQTSFLSNAKAKGIPFKVNYQYVTVLNGMELTVRANQIPELAKIPGVKAIHKNLIYHPIEESDSSAAGVSNPIYDKIPLEQIGVDKAWDMGLTGEGMKVGVLDTGADYFHPDLKDAYAGGYDSFNQDEDPYEDTPDLLNSYPGSEHGTHVAGTIVGRFSNTSSVNVQKGVAYDAELYVYKVLGRHQWDTGGFYGTSATIIDGIEHAVKDGMDVINLSLGNSVEKDPNSPDSIALNNAVLVGVVAVVANGNEGSSGPYYYSIGSPASSQLVISVAAATSTDKRYSATVKGSVASTTYESRLDLISWTTDQEAFSSILGTEPLDAVFVGLGKQEDYAGMDAAYLADKVVFISRGEITFVDKIKIAAEHGAKAAIIFNGNSIQNNDGTIVPDLSDTILGRNGPIGPIAYLGDGYHYIPAFDMPGEQGRALARELINHPDQTLQFTFHNDFELSTIAGDRIADFSSRGPNSDGNYSIKPDVSAPGVNIFSTLPAYGKDQPNVSYKEAYGRLSGTSMAAPHVAGLALLLKQQHRDWSPTDIRAALANTADVINNESNIQYDVYSQGAGRVNIANAIETPAIVQSLDEITIYDEHMKPTTIPSEASSVSFGMLDPDSNLTADKLLQLKNMSKKKTTYKAKIVMHPRVTSDPNDPIATPDVMDIEMSLKGLQGRSSDQITVAPHGKFEFLLTAKATTKTKHGVYEGEVLLESSGFPSLHLPFVIHVGDDSGDNEFAIQNMSLTNPTVTEDSPIDISATLASEDIVYLVAAIFDLNDELVGIIGEIYDFDEEKYIMNPLPAGEIIFPDFNGSYTLNYFSEDWTIVNAKLSKGMYKLAIIGYTDEFEEGDISVAFKSVYAEDEPNAPHK</sequence>
<gene>
    <name evidence="11" type="ORF">E2980_21515</name>
</gene>
<dbReference type="Proteomes" id="UP000297900">
    <property type="component" value="Unassembled WGS sequence"/>
</dbReference>
<accession>A0A4Y8LT14</accession>
<feature type="chain" id="PRO_5021289527" evidence="8">
    <location>
        <begin position="35"/>
        <end position="986"/>
    </location>
</feature>
<evidence type="ECO:0000256" key="3">
    <source>
        <dbReference type="ARBA" id="ARBA00022670"/>
    </source>
</evidence>
<reference evidence="11 12" key="1">
    <citation type="submission" date="2019-03" db="EMBL/GenBank/DDBJ databases">
        <title>Cohnella endophytica sp. nov., a novel endophytic bacterium isolated from bark of Sonneratia apetala.</title>
        <authorList>
            <person name="Tuo L."/>
        </authorList>
    </citation>
    <scope>NUCLEOTIDE SEQUENCE [LARGE SCALE GENOMIC DNA]</scope>
    <source>
        <strain evidence="11 12">CCTCC AB 208254</strain>
    </source>
</reference>
<dbReference type="Gene3D" id="3.40.50.200">
    <property type="entry name" value="Peptidase S8/S53 domain"/>
    <property type="match status" value="2"/>
</dbReference>
<dbReference type="InterPro" id="IPR050131">
    <property type="entry name" value="Peptidase_S8_subtilisin-like"/>
</dbReference>
<dbReference type="PROSITE" id="PS00137">
    <property type="entry name" value="SUBTILASE_HIS"/>
    <property type="match status" value="1"/>
</dbReference>
<dbReference type="Pfam" id="PF02225">
    <property type="entry name" value="PA"/>
    <property type="match status" value="1"/>
</dbReference>
<comment type="caution">
    <text evidence="11">The sequence shown here is derived from an EMBL/GenBank/DDBJ whole genome shotgun (WGS) entry which is preliminary data.</text>
</comment>
<keyword evidence="4 7" id="KW-0378">Hydrolase</keyword>
<feature type="active site" description="Charge relay system" evidence="6 7">
    <location>
        <position position="272"/>
    </location>
</feature>
<dbReference type="InterPro" id="IPR003137">
    <property type="entry name" value="PA_domain"/>
</dbReference>
<dbReference type="InterPro" id="IPR000209">
    <property type="entry name" value="Peptidase_S8/S53_dom"/>
</dbReference>
<keyword evidence="2" id="KW-0134">Cell wall</keyword>
<keyword evidence="8" id="KW-0732">Signal</keyword>
<keyword evidence="2" id="KW-0964">Secreted</keyword>
<dbReference type="Gene3D" id="3.50.30.30">
    <property type="match status" value="1"/>
</dbReference>
<evidence type="ECO:0000256" key="6">
    <source>
        <dbReference type="PIRSR" id="PIRSR615500-1"/>
    </source>
</evidence>
<evidence type="ECO:0000259" key="10">
    <source>
        <dbReference type="Pfam" id="PF02225"/>
    </source>
</evidence>
<feature type="domain" description="Peptidase S8/S53" evidence="9">
    <location>
        <begin position="220"/>
        <end position="679"/>
    </location>
</feature>
<dbReference type="InterPro" id="IPR046450">
    <property type="entry name" value="PA_dom_sf"/>
</dbReference>
<dbReference type="InterPro" id="IPR022398">
    <property type="entry name" value="Peptidase_S8_His-AS"/>
</dbReference>
<evidence type="ECO:0000256" key="7">
    <source>
        <dbReference type="PROSITE-ProRule" id="PRU01240"/>
    </source>
</evidence>
<comment type="similarity">
    <text evidence="1 7">Belongs to the peptidase S8 family.</text>
</comment>
<evidence type="ECO:0000259" key="9">
    <source>
        <dbReference type="Pfam" id="PF00082"/>
    </source>
</evidence>
<proteinExistence type="inferred from homology"/>
<dbReference type="SUPFAM" id="SSF52025">
    <property type="entry name" value="PA domain"/>
    <property type="match status" value="1"/>
</dbReference>
<dbReference type="PANTHER" id="PTHR43806:SF65">
    <property type="entry name" value="SERINE PROTEASE APRX"/>
    <property type="match status" value="1"/>
</dbReference>
<dbReference type="PANTHER" id="PTHR43806">
    <property type="entry name" value="PEPTIDASE S8"/>
    <property type="match status" value="1"/>
</dbReference>
<evidence type="ECO:0000256" key="2">
    <source>
        <dbReference type="ARBA" id="ARBA00022512"/>
    </source>
</evidence>
<evidence type="ECO:0000256" key="4">
    <source>
        <dbReference type="ARBA" id="ARBA00022801"/>
    </source>
</evidence>
<evidence type="ECO:0000256" key="5">
    <source>
        <dbReference type="ARBA" id="ARBA00022825"/>
    </source>
</evidence>
<feature type="signal peptide" evidence="8">
    <location>
        <begin position="1"/>
        <end position="34"/>
    </location>
</feature>
<dbReference type="InterPro" id="IPR034213">
    <property type="entry name" value="S8_Vpr-like"/>
</dbReference>
<dbReference type="PROSITE" id="PS00138">
    <property type="entry name" value="SUBTILASE_SER"/>
    <property type="match status" value="1"/>
</dbReference>
<dbReference type="OrthoDB" id="9798386at2"/>
<dbReference type="PROSITE" id="PS51892">
    <property type="entry name" value="SUBTILASE"/>
    <property type="match status" value="1"/>
</dbReference>
<dbReference type="GO" id="GO:0004252">
    <property type="term" value="F:serine-type endopeptidase activity"/>
    <property type="evidence" value="ECO:0007669"/>
    <property type="project" value="UniProtKB-UniRule"/>
</dbReference>
<evidence type="ECO:0000313" key="11">
    <source>
        <dbReference type="EMBL" id="TFE22572.1"/>
    </source>
</evidence>
<dbReference type="Pfam" id="PF00082">
    <property type="entry name" value="Peptidase_S8"/>
    <property type="match status" value="1"/>
</dbReference>
<evidence type="ECO:0000256" key="1">
    <source>
        <dbReference type="ARBA" id="ARBA00011073"/>
    </source>
</evidence>
<feature type="domain" description="PA" evidence="10">
    <location>
        <begin position="465"/>
        <end position="509"/>
    </location>
</feature>
<keyword evidence="5 7" id="KW-0720">Serine protease</keyword>
<dbReference type="PRINTS" id="PR00723">
    <property type="entry name" value="SUBTILISIN"/>
</dbReference>
<feature type="active site" description="Charge relay system" evidence="6 7">
    <location>
        <position position="229"/>
    </location>
</feature>
<keyword evidence="12" id="KW-1185">Reference proteome</keyword>
<dbReference type="SUPFAM" id="SSF52743">
    <property type="entry name" value="Subtilisin-like"/>
    <property type="match status" value="1"/>
</dbReference>
<dbReference type="InterPro" id="IPR015500">
    <property type="entry name" value="Peptidase_S8_subtilisin-rel"/>
</dbReference>
<feature type="active site" description="Charge relay system" evidence="6 7">
    <location>
        <position position="637"/>
    </location>
</feature>
<evidence type="ECO:0000256" key="8">
    <source>
        <dbReference type="SAM" id="SignalP"/>
    </source>
</evidence>
<dbReference type="InterPro" id="IPR023828">
    <property type="entry name" value="Peptidase_S8_Ser-AS"/>
</dbReference>
<dbReference type="CDD" id="cd07474">
    <property type="entry name" value="Peptidases_S8_subtilisin_Vpr-like"/>
    <property type="match status" value="1"/>
</dbReference>
<evidence type="ECO:0000313" key="12">
    <source>
        <dbReference type="Proteomes" id="UP000297900"/>
    </source>
</evidence>
<protein>
    <submittedName>
        <fullName evidence="11">Peptidase</fullName>
    </submittedName>
</protein>
<dbReference type="GO" id="GO:0006508">
    <property type="term" value="P:proteolysis"/>
    <property type="evidence" value="ECO:0007669"/>
    <property type="project" value="UniProtKB-KW"/>
</dbReference>
<keyword evidence="3 7" id="KW-0645">Protease</keyword>
<dbReference type="AlphaFoldDB" id="A0A4Y8LT14"/>